<gene>
    <name evidence="5" type="primary">LOC113217667</name>
</gene>
<dbReference type="RefSeq" id="XP_026293437.1">
    <property type="nucleotide sequence ID" value="XM_026437652.2"/>
</dbReference>
<dbReference type="GeneID" id="113217667"/>
<dbReference type="Pfam" id="PF10037">
    <property type="entry name" value="MRP-S27"/>
    <property type="match status" value="1"/>
</dbReference>
<dbReference type="InterPro" id="IPR034913">
    <property type="entry name" value="mS27/PTCD2"/>
</dbReference>
<evidence type="ECO:0000313" key="4">
    <source>
        <dbReference type="Proteomes" id="UP000504606"/>
    </source>
</evidence>
<keyword evidence="5" id="KW-0687">Ribonucleoprotein</keyword>
<keyword evidence="4" id="KW-1185">Reference proteome</keyword>
<feature type="compositionally biased region" description="Basic and acidic residues" evidence="3">
    <location>
        <begin position="321"/>
        <end position="330"/>
    </location>
</feature>
<dbReference type="InterPro" id="IPR019266">
    <property type="entry name" value="Ribosomal_mS27"/>
</dbReference>
<dbReference type="KEGG" id="foc:113217667"/>
<keyword evidence="2" id="KW-0175">Coiled coil</keyword>
<evidence type="ECO:0000256" key="1">
    <source>
        <dbReference type="ARBA" id="ARBA00004173"/>
    </source>
</evidence>
<evidence type="ECO:0000256" key="3">
    <source>
        <dbReference type="SAM" id="MobiDB-lite"/>
    </source>
</evidence>
<dbReference type="GO" id="GO:0005840">
    <property type="term" value="C:ribosome"/>
    <property type="evidence" value="ECO:0007669"/>
    <property type="project" value="UniProtKB-KW"/>
</dbReference>
<dbReference type="PANTHER" id="PTHR21393:SF0">
    <property type="entry name" value="SMALL RIBOSOMAL SUBUNIT PROTEIN MS27"/>
    <property type="match status" value="1"/>
</dbReference>
<name>A0A6J1TL08_FRAOC</name>
<evidence type="ECO:0000313" key="5">
    <source>
        <dbReference type="RefSeq" id="XP_026293437.1"/>
    </source>
</evidence>
<sequence>MSRLGFVSSRCLSWSRTSTLKTIKRTFLSEAYPCREAWDKRLESPILKKVNLQTLYQEIDWHYSETGKINAIDADIFINANTKKGYMEDVEDIVRKLRATTDTSSTFPSSHHAVVRIMLDAGKEDTLLKMLNDRITYGIYPDHYCTNLLMDSFIKQGKYAAAARVAVLQMLQEDWENPLATRLSLYSCHMYLKNLDQPWYCEGELVPPAPEPKEVVKIRVKYIIKPYFDNHFDLKDPMVLVGKTLSMFSSKVGGSEQLATSYFLLGLTLQQKWEDVMELTNTLIKNKKQVHREILGIAQKHIEVKQVEETSTEQKPASKPAKSDPAQEAKEAKLKAELETKLKVSETLRSLEVSAIDADLLAETSTLVKDAVKQLETKQIEEQKQLYSKWDEDRLAALKVHQEELRKEEALQRIAQQKEELAQKEREIFFFDIEDKLDLMIEEKEEALSKIDNKYTKLKEDKAAKDAEYVPPEVFKRAQ</sequence>
<dbReference type="Proteomes" id="UP000504606">
    <property type="component" value="Unplaced"/>
</dbReference>
<accession>A0A6J1TL08</accession>
<evidence type="ECO:0000256" key="2">
    <source>
        <dbReference type="SAM" id="Coils"/>
    </source>
</evidence>
<protein>
    <submittedName>
        <fullName evidence="5">28S ribosomal protein S27, mitochondrial</fullName>
    </submittedName>
</protein>
<comment type="subcellular location">
    <subcellularLocation>
        <location evidence="1">Mitochondrion</location>
    </subcellularLocation>
</comment>
<feature type="region of interest" description="Disordered" evidence="3">
    <location>
        <begin position="306"/>
        <end position="330"/>
    </location>
</feature>
<dbReference type="GO" id="GO:0005739">
    <property type="term" value="C:mitochondrion"/>
    <property type="evidence" value="ECO:0007669"/>
    <property type="project" value="UniProtKB-SubCell"/>
</dbReference>
<proteinExistence type="predicted"/>
<reference evidence="5" key="1">
    <citation type="submission" date="2025-08" db="UniProtKB">
        <authorList>
            <consortium name="RefSeq"/>
        </authorList>
    </citation>
    <scope>IDENTIFICATION</scope>
    <source>
        <tissue evidence="5">Whole organism</tissue>
    </source>
</reference>
<keyword evidence="5" id="KW-0689">Ribosomal protein</keyword>
<feature type="coiled-coil region" evidence="2">
    <location>
        <begin position="398"/>
        <end position="461"/>
    </location>
</feature>
<dbReference type="AlphaFoldDB" id="A0A6J1TL08"/>
<dbReference type="PANTHER" id="PTHR21393">
    <property type="entry name" value="MITOCHONDRIAL 28S RIBOSOMAL PROTEIN S27"/>
    <property type="match status" value="1"/>
</dbReference>
<organism evidence="4 5">
    <name type="scientific">Frankliniella occidentalis</name>
    <name type="common">Western flower thrips</name>
    <name type="synonym">Euthrips occidentalis</name>
    <dbReference type="NCBI Taxonomy" id="133901"/>
    <lineage>
        <taxon>Eukaryota</taxon>
        <taxon>Metazoa</taxon>
        <taxon>Ecdysozoa</taxon>
        <taxon>Arthropoda</taxon>
        <taxon>Hexapoda</taxon>
        <taxon>Insecta</taxon>
        <taxon>Pterygota</taxon>
        <taxon>Neoptera</taxon>
        <taxon>Paraneoptera</taxon>
        <taxon>Thysanoptera</taxon>
        <taxon>Terebrantia</taxon>
        <taxon>Thripoidea</taxon>
        <taxon>Thripidae</taxon>
        <taxon>Frankliniella</taxon>
    </lineage>
</organism>
<dbReference type="OrthoDB" id="19830at2759"/>